<evidence type="ECO:0000313" key="2">
    <source>
        <dbReference type="Proteomes" id="UP000825935"/>
    </source>
</evidence>
<name>A0A8T2TAH4_CERRI</name>
<organism evidence="1 2">
    <name type="scientific">Ceratopteris richardii</name>
    <name type="common">Triangle waterfern</name>
    <dbReference type="NCBI Taxonomy" id="49495"/>
    <lineage>
        <taxon>Eukaryota</taxon>
        <taxon>Viridiplantae</taxon>
        <taxon>Streptophyta</taxon>
        <taxon>Embryophyta</taxon>
        <taxon>Tracheophyta</taxon>
        <taxon>Polypodiopsida</taxon>
        <taxon>Polypodiidae</taxon>
        <taxon>Polypodiales</taxon>
        <taxon>Pteridineae</taxon>
        <taxon>Pteridaceae</taxon>
        <taxon>Parkerioideae</taxon>
        <taxon>Ceratopteris</taxon>
    </lineage>
</organism>
<gene>
    <name evidence="1" type="ORF">KP509_14G068000</name>
</gene>
<comment type="caution">
    <text evidence="1">The sequence shown here is derived from an EMBL/GenBank/DDBJ whole genome shotgun (WGS) entry which is preliminary data.</text>
</comment>
<dbReference type="EMBL" id="CM035419">
    <property type="protein sequence ID" value="KAH7415949.1"/>
    <property type="molecule type" value="Genomic_DNA"/>
</dbReference>
<sequence length="102" mass="11466">MNLTKIFVSPNVNHASTNHMSIADKEGDTITSAADKNTLIDQHAAMNARMSTLAAKNQHNGYETIATCSMHYKHEMHKTILMVYWNCIIRCAVWTSTICCLH</sequence>
<dbReference type="AlphaFoldDB" id="A0A8T2TAH4"/>
<reference evidence="1" key="1">
    <citation type="submission" date="2021-08" db="EMBL/GenBank/DDBJ databases">
        <title>WGS assembly of Ceratopteris richardii.</title>
        <authorList>
            <person name="Marchant D.B."/>
            <person name="Chen G."/>
            <person name="Jenkins J."/>
            <person name="Shu S."/>
            <person name="Leebens-Mack J."/>
            <person name="Grimwood J."/>
            <person name="Schmutz J."/>
            <person name="Soltis P."/>
            <person name="Soltis D."/>
            <person name="Chen Z.-H."/>
        </authorList>
    </citation>
    <scope>NUCLEOTIDE SEQUENCE</scope>
    <source>
        <strain evidence="1">Whitten #5841</strain>
        <tissue evidence="1">Leaf</tissue>
    </source>
</reference>
<protein>
    <submittedName>
        <fullName evidence="1">Uncharacterized protein</fullName>
    </submittedName>
</protein>
<keyword evidence="2" id="KW-1185">Reference proteome</keyword>
<dbReference type="Proteomes" id="UP000825935">
    <property type="component" value="Chromosome 14"/>
</dbReference>
<evidence type="ECO:0000313" key="1">
    <source>
        <dbReference type="EMBL" id="KAH7415949.1"/>
    </source>
</evidence>
<accession>A0A8T2TAH4</accession>
<proteinExistence type="predicted"/>